<name>A0ABY7QM96_9FLAO</name>
<dbReference type="EMBL" id="CP115859">
    <property type="protein sequence ID" value="WBV60775.1"/>
    <property type="molecule type" value="Genomic_DNA"/>
</dbReference>
<evidence type="ECO:0000256" key="1">
    <source>
        <dbReference type="SAM" id="Phobius"/>
    </source>
</evidence>
<evidence type="ECO:0000313" key="3">
    <source>
        <dbReference type="Proteomes" id="UP001210978"/>
    </source>
</evidence>
<keyword evidence="3" id="KW-1185">Reference proteome</keyword>
<feature type="transmembrane region" description="Helical" evidence="1">
    <location>
        <begin position="54"/>
        <end position="75"/>
    </location>
</feature>
<evidence type="ECO:0008006" key="4">
    <source>
        <dbReference type="Google" id="ProtNLM"/>
    </source>
</evidence>
<protein>
    <recommendedName>
        <fullName evidence="4">PH domain-containing protein</fullName>
    </recommendedName>
</protein>
<reference evidence="2 3" key="1">
    <citation type="submission" date="2023-01" db="EMBL/GenBank/DDBJ databases">
        <title>Complete genome of Chryseobacterium camelliae VAN22-5A.</title>
        <authorList>
            <person name="Zong G."/>
            <person name="Cao G."/>
        </authorList>
    </citation>
    <scope>NUCLEOTIDE SEQUENCE [LARGE SCALE GENOMIC DNA]</scope>
    <source>
        <strain evidence="2 3">VAN22-5A</strain>
    </source>
</reference>
<keyword evidence="1" id="KW-0472">Membrane</keyword>
<keyword evidence="1" id="KW-1133">Transmembrane helix</keyword>
<feature type="transmembrane region" description="Helical" evidence="1">
    <location>
        <begin position="24"/>
        <end position="42"/>
    </location>
</feature>
<dbReference type="RefSeq" id="WP_271149089.1">
    <property type="nucleotide sequence ID" value="NZ_CP115859.1"/>
</dbReference>
<organism evidence="2 3">
    <name type="scientific">Chryseobacterium camelliae</name>
    <dbReference type="NCBI Taxonomy" id="1265445"/>
    <lineage>
        <taxon>Bacteria</taxon>
        <taxon>Pseudomonadati</taxon>
        <taxon>Bacteroidota</taxon>
        <taxon>Flavobacteriia</taxon>
        <taxon>Flavobacteriales</taxon>
        <taxon>Weeksellaceae</taxon>
        <taxon>Chryseobacterium group</taxon>
        <taxon>Chryseobacterium</taxon>
    </lineage>
</organism>
<proteinExistence type="predicted"/>
<dbReference type="Proteomes" id="UP001210978">
    <property type="component" value="Chromosome"/>
</dbReference>
<gene>
    <name evidence="2" type="ORF">PFY12_01330</name>
</gene>
<keyword evidence="1" id="KW-0812">Transmembrane</keyword>
<sequence length="173" mass="20404">MESNFNIRRIHNSIIISLSAKPKFYAYILLSLIVIAMFLPLLNTAKITVDKIMVFVVYIILMALFPLKYALWNVFGKETLVINRKSISYQYDYGFIRNNLTTTTYQNLSTHFQNFLIDKEKTLGKIHFYEEDEKTGLPNIFHITSIYITQSQYEIIIEEIKSLFLQYEPFSMN</sequence>
<evidence type="ECO:0000313" key="2">
    <source>
        <dbReference type="EMBL" id="WBV60775.1"/>
    </source>
</evidence>
<accession>A0ABY7QM96</accession>